<dbReference type="Gene3D" id="3.30.200.20">
    <property type="entry name" value="Phosphorylase Kinase, domain 1"/>
    <property type="match status" value="1"/>
</dbReference>
<dbReference type="InterPro" id="IPR011009">
    <property type="entry name" value="Kinase-like_dom_sf"/>
</dbReference>
<keyword evidence="8" id="KW-0067">ATP-binding</keyword>
<evidence type="ECO:0000256" key="1">
    <source>
        <dbReference type="ARBA" id="ARBA00009903"/>
    </source>
</evidence>
<feature type="region of interest" description="Disordered" evidence="11">
    <location>
        <begin position="250"/>
        <end position="329"/>
    </location>
</feature>
<feature type="compositionally biased region" description="Polar residues" evidence="11">
    <location>
        <begin position="374"/>
        <end position="388"/>
    </location>
</feature>
<dbReference type="GO" id="GO:0007010">
    <property type="term" value="P:cytoskeleton organization"/>
    <property type="evidence" value="ECO:0007669"/>
    <property type="project" value="UniProtKB-ARBA"/>
</dbReference>
<feature type="compositionally biased region" description="Low complexity" evidence="11">
    <location>
        <begin position="320"/>
        <end position="329"/>
    </location>
</feature>
<keyword evidence="7" id="KW-0418">Kinase</keyword>
<feature type="domain" description="AGC-kinase C-terminal" evidence="13">
    <location>
        <begin position="154"/>
        <end position="226"/>
    </location>
</feature>
<keyword evidence="6" id="KW-0547">Nucleotide-binding</keyword>
<keyword evidence="15" id="KW-1185">Reference proteome</keyword>
<dbReference type="GO" id="GO:0004674">
    <property type="term" value="F:protein serine/threonine kinase activity"/>
    <property type="evidence" value="ECO:0007669"/>
    <property type="project" value="UniProtKB-KW"/>
</dbReference>
<feature type="non-terminal residue" evidence="14">
    <location>
        <position position="1"/>
    </location>
</feature>
<evidence type="ECO:0000256" key="2">
    <source>
        <dbReference type="ARBA" id="ARBA00012513"/>
    </source>
</evidence>
<comment type="catalytic activity">
    <reaction evidence="10">
        <text>L-seryl-[protein] + ATP = O-phospho-L-seryl-[protein] + ADP + H(+)</text>
        <dbReference type="Rhea" id="RHEA:17989"/>
        <dbReference type="Rhea" id="RHEA-COMP:9863"/>
        <dbReference type="Rhea" id="RHEA-COMP:11604"/>
        <dbReference type="ChEBI" id="CHEBI:15378"/>
        <dbReference type="ChEBI" id="CHEBI:29999"/>
        <dbReference type="ChEBI" id="CHEBI:30616"/>
        <dbReference type="ChEBI" id="CHEBI:83421"/>
        <dbReference type="ChEBI" id="CHEBI:456216"/>
        <dbReference type="EC" id="2.7.11.1"/>
    </reaction>
</comment>
<evidence type="ECO:0000256" key="9">
    <source>
        <dbReference type="ARBA" id="ARBA00047899"/>
    </source>
</evidence>
<feature type="region of interest" description="Disordered" evidence="11">
    <location>
        <begin position="356"/>
        <end position="388"/>
    </location>
</feature>
<evidence type="ECO:0000256" key="6">
    <source>
        <dbReference type="ARBA" id="ARBA00022741"/>
    </source>
</evidence>
<sequence>LLITHEGHIKLTDFGLSRMGLMNRATNIYERSLDLERSCKIFRDRQVYGTPEYIAPEVILRQGYGKPVDWWSVGIILYEFLVGCVPFIGATIEELFKRIVTEEITFPEDEELALPIEAEDIITSLLQRDPLQRLGSSGGAAQVKEVAFFMRPGEPVDWDNLLRQKATFIPQLEGEEDTSYFDSRLERYSHDVEQDEDVPEERLSRAQSLSFENRSAATPNLCRLTVEPPARSHTQVSDFTRSSLRRSSLNNFEQTPHKIPPPLDFTAKSKRRHKLRKLSTVSNHQSDILKDSPKTPPKQVSKVVLRHNNTHDDQSEEVYSSSSSDSSGSIEAYRSASFHSFASYSPRFSFIFDGTSQPSEAPTSPSHLIHSPDVVSQSSCPAQTEEQQLTVTRDNSLLLKTGWGSLDEEMGQSSLNRDTSGTQTLVKTQNDRTVTVESSKLSTVGYLFS</sequence>
<evidence type="ECO:0000256" key="8">
    <source>
        <dbReference type="ARBA" id="ARBA00022840"/>
    </source>
</evidence>
<comment type="caution">
    <text evidence="14">The sequence shown here is derived from an EMBL/GenBank/DDBJ whole genome shotgun (WGS) entry which is preliminary data.</text>
</comment>
<dbReference type="InterPro" id="IPR000719">
    <property type="entry name" value="Prot_kinase_dom"/>
</dbReference>
<dbReference type="EMBL" id="JBJKFK010000299">
    <property type="protein sequence ID" value="KAL3318005.1"/>
    <property type="molecule type" value="Genomic_DNA"/>
</dbReference>
<dbReference type="Pfam" id="PF00069">
    <property type="entry name" value="Pkinase"/>
    <property type="match status" value="1"/>
</dbReference>
<comment type="catalytic activity">
    <reaction evidence="9">
        <text>L-threonyl-[protein] + ATP = O-phospho-L-threonyl-[protein] + ADP + H(+)</text>
        <dbReference type="Rhea" id="RHEA:46608"/>
        <dbReference type="Rhea" id="RHEA-COMP:11060"/>
        <dbReference type="Rhea" id="RHEA-COMP:11605"/>
        <dbReference type="ChEBI" id="CHEBI:15378"/>
        <dbReference type="ChEBI" id="CHEBI:30013"/>
        <dbReference type="ChEBI" id="CHEBI:30616"/>
        <dbReference type="ChEBI" id="CHEBI:61977"/>
        <dbReference type="ChEBI" id="CHEBI:456216"/>
        <dbReference type="EC" id="2.7.11.1"/>
    </reaction>
</comment>
<evidence type="ECO:0000256" key="5">
    <source>
        <dbReference type="ARBA" id="ARBA00022679"/>
    </source>
</evidence>
<evidence type="ECO:0000313" key="15">
    <source>
        <dbReference type="Proteomes" id="UP001626550"/>
    </source>
</evidence>
<dbReference type="InterPro" id="IPR000961">
    <property type="entry name" value="AGC-kinase_C"/>
</dbReference>
<dbReference type="GO" id="GO:0005524">
    <property type="term" value="F:ATP binding"/>
    <property type="evidence" value="ECO:0007669"/>
    <property type="project" value="UniProtKB-KW"/>
</dbReference>
<evidence type="ECO:0000313" key="14">
    <source>
        <dbReference type="EMBL" id="KAL3318005.1"/>
    </source>
</evidence>
<evidence type="ECO:0000256" key="10">
    <source>
        <dbReference type="ARBA" id="ARBA00048679"/>
    </source>
</evidence>
<keyword evidence="4" id="KW-0597">Phosphoprotein</keyword>
<dbReference type="InterPro" id="IPR050236">
    <property type="entry name" value="Ser_Thr_kinase_AGC"/>
</dbReference>
<feature type="compositionally biased region" description="Polar residues" evidence="11">
    <location>
        <begin position="356"/>
        <end position="366"/>
    </location>
</feature>
<evidence type="ECO:0000259" key="12">
    <source>
        <dbReference type="PROSITE" id="PS50011"/>
    </source>
</evidence>
<evidence type="ECO:0000256" key="4">
    <source>
        <dbReference type="ARBA" id="ARBA00022553"/>
    </source>
</evidence>
<proteinExistence type="inferred from homology"/>
<gene>
    <name evidence="14" type="ORF">Ciccas_003325</name>
</gene>
<dbReference type="Gene3D" id="1.10.510.10">
    <property type="entry name" value="Transferase(Phosphotransferase) domain 1"/>
    <property type="match status" value="1"/>
</dbReference>
<dbReference type="FunFam" id="1.10.510.10:FF:000024">
    <property type="entry name" value="Probable serine/threonine-protein kinase cot-1"/>
    <property type="match status" value="1"/>
</dbReference>
<dbReference type="PROSITE" id="PS50011">
    <property type="entry name" value="PROTEIN_KINASE_DOM"/>
    <property type="match status" value="1"/>
</dbReference>
<protein>
    <recommendedName>
        <fullName evidence="2">non-specific serine/threonine protein kinase</fullName>
        <ecNumber evidence="2">2.7.11.1</ecNumber>
    </recommendedName>
</protein>
<evidence type="ECO:0000259" key="13">
    <source>
        <dbReference type="PROSITE" id="PS51285"/>
    </source>
</evidence>
<evidence type="ECO:0000256" key="11">
    <source>
        <dbReference type="SAM" id="MobiDB-lite"/>
    </source>
</evidence>
<dbReference type="PANTHER" id="PTHR24356:SF414">
    <property type="entry name" value="NON-SPECIFIC SERINE_THREONINE PROTEIN KINASE"/>
    <property type="match status" value="1"/>
</dbReference>
<name>A0ABD2QEV0_9PLAT</name>
<feature type="region of interest" description="Disordered" evidence="11">
    <location>
        <begin position="190"/>
        <end position="211"/>
    </location>
</feature>
<dbReference type="PROSITE" id="PS51285">
    <property type="entry name" value="AGC_KINASE_CTER"/>
    <property type="match status" value="1"/>
</dbReference>
<dbReference type="SUPFAM" id="SSF56112">
    <property type="entry name" value="Protein kinase-like (PK-like)"/>
    <property type="match status" value="1"/>
</dbReference>
<comment type="similarity">
    <text evidence="1">Belongs to the protein kinase superfamily. AGC Ser/Thr protein kinase family.</text>
</comment>
<dbReference type="EC" id="2.7.11.1" evidence="2"/>
<keyword evidence="3" id="KW-0723">Serine/threonine-protein kinase</keyword>
<feature type="compositionally biased region" description="Basic residues" evidence="11">
    <location>
        <begin position="268"/>
        <end position="277"/>
    </location>
</feature>
<dbReference type="SMART" id="SM00220">
    <property type="entry name" value="S_TKc"/>
    <property type="match status" value="1"/>
</dbReference>
<evidence type="ECO:0000256" key="3">
    <source>
        <dbReference type="ARBA" id="ARBA00022527"/>
    </source>
</evidence>
<dbReference type="PANTHER" id="PTHR24356">
    <property type="entry name" value="SERINE/THREONINE-PROTEIN KINASE"/>
    <property type="match status" value="1"/>
</dbReference>
<evidence type="ECO:0000256" key="7">
    <source>
        <dbReference type="ARBA" id="ARBA00022777"/>
    </source>
</evidence>
<feature type="domain" description="Protein kinase" evidence="12">
    <location>
        <begin position="1"/>
        <end position="149"/>
    </location>
</feature>
<accession>A0ABD2QEV0</accession>
<dbReference type="Proteomes" id="UP001626550">
    <property type="component" value="Unassembled WGS sequence"/>
</dbReference>
<reference evidence="14 15" key="1">
    <citation type="submission" date="2024-11" db="EMBL/GenBank/DDBJ databases">
        <title>Adaptive evolution of stress response genes in parasites aligns with host niche diversity.</title>
        <authorList>
            <person name="Hahn C."/>
            <person name="Resl P."/>
        </authorList>
    </citation>
    <scope>NUCLEOTIDE SEQUENCE [LARGE SCALE GENOMIC DNA]</scope>
    <source>
        <strain evidence="14">EGGRZ-B1_66</strain>
        <tissue evidence="14">Body</tissue>
    </source>
</reference>
<organism evidence="14 15">
    <name type="scientific">Cichlidogyrus casuarinus</name>
    <dbReference type="NCBI Taxonomy" id="1844966"/>
    <lineage>
        <taxon>Eukaryota</taxon>
        <taxon>Metazoa</taxon>
        <taxon>Spiralia</taxon>
        <taxon>Lophotrochozoa</taxon>
        <taxon>Platyhelminthes</taxon>
        <taxon>Monogenea</taxon>
        <taxon>Monopisthocotylea</taxon>
        <taxon>Dactylogyridea</taxon>
        <taxon>Ancyrocephalidae</taxon>
        <taxon>Cichlidogyrus</taxon>
    </lineage>
</organism>
<keyword evidence="5" id="KW-0808">Transferase</keyword>
<dbReference type="AlphaFoldDB" id="A0ABD2QEV0"/>